<feature type="domain" description="Histidine kinase" evidence="12">
    <location>
        <begin position="554"/>
        <end position="775"/>
    </location>
</feature>
<feature type="domain" description="Response regulatory" evidence="13">
    <location>
        <begin position="795"/>
        <end position="916"/>
    </location>
</feature>
<dbReference type="Pfam" id="PF13426">
    <property type="entry name" value="PAS_9"/>
    <property type="match status" value="2"/>
</dbReference>
<reference evidence="16" key="1">
    <citation type="journal article" date="2020" name="mSystems">
        <title>Genome- and Community-Level Interaction Insights into Carbon Utilization and Element Cycling Functions of Hydrothermarchaeota in Hydrothermal Sediment.</title>
        <authorList>
            <person name="Zhou Z."/>
            <person name="Liu Y."/>
            <person name="Xu W."/>
            <person name="Pan J."/>
            <person name="Luo Z.H."/>
            <person name="Li M."/>
        </authorList>
    </citation>
    <scope>NUCLEOTIDE SEQUENCE [LARGE SCALE GENOMIC DNA]</scope>
    <source>
        <strain evidence="16">SpSt-769</strain>
    </source>
</reference>
<feature type="domain" description="PAC" evidence="15">
    <location>
        <begin position="226"/>
        <end position="276"/>
    </location>
</feature>
<keyword evidence="5" id="KW-0547">Nucleotide-binding</keyword>
<feature type="domain" description="PAC" evidence="15">
    <location>
        <begin position="101"/>
        <end position="153"/>
    </location>
</feature>
<evidence type="ECO:0000259" key="14">
    <source>
        <dbReference type="PROSITE" id="PS50112"/>
    </source>
</evidence>
<dbReference type="SUPFAM" id="SSF55785">
    <property type="entry name" value="PYP-like sensor domain (PAS domain)"/>
    <property type="match status" value="4"/>
</dbReference>
<keyword evidence="4" id="KW-0808">Transferase</keyword>
<dbReference type="PANTHER" id="PTHR45339:SF1">
    <property type="entry name" value="HYBRID SIGNAL TRANSDUCTION HISTIDINE KINASE J"/>
    <property type="match status" value="1"/>
</dbReference>
<dbReference type="InterPro" id="IPR001610">
    <property type="entry name" value="PAC"/>
</dbReference>
<gene>
    <name evidence="16" type="ORF">ENV54_03150</name>
</gene>
<dbReference type="AlphaFoldDB" id="A0A7C4AQY4"/>
<feature type="modified residue" description="4-aspartylphosphate" evidence="11">
    <location>
        <position position="849"/>
    </location>
</feature>
<evidence type="ECO:0000313" key="16">
    <source>
        <dbReference type="EMBL" id="HGH60279.1"/>
    </source>
</evidence>
<dbReference type="InterPro" id="IPR004358">
    <property type="entry name" value="Sig_transdc_His_kin-like_C"/>
</dbReference>
<evidence type="ECO:0000259" key="15">
    <source>
        <dbReference type="PROSITE" id="PS50113"/>
    </source>
</evidence>
<dbReference type="PROSITE" id="PS50112">
    <property type="entry name" value="PAS"/>
    <property type="match status" value="3"/>
</dbReference>
<dbReference type="SMART" id="SM00448">
    <property type="entry name" value="REC"/>
    <property type="match status" value="2"/>
</dbReference>
<dbReference type="EC" id="2.7.13.3" evidence="2"/>
<name>A0A7C4AQY4_9BACT</name>
<dbReference type="Pfam" id="PF00989">
    <property type="entry name" value="PAS"/>
    <property type="match status" value="1"/>
</dbReference>
<dbReference type="InterPro" id="IPR013767">
    <property type="entry name" value="PAS_fold"/>
</dbReference>
<dbReference type="InterPro" id="IPR003594">
    <property type="entry name" value="HATPase_dom"/>
</dbReference>
<dbReference type="PROSITE" id="PS50113">
    <property type="entry name" value="PAC"/>
    <property type="match status" value="3"/>
</dbReference>
<dbReference type="PROSITE" id="PS50110">
    <property type="entry name" value="RESPONSE_REGULATORY"/>
    <property type="match status" value="2"/>
</dbReference>
<dbReference type="InterPro" id="IPR000014">
    <property type="entry name" value="PAS"/>
</dbReference>
<dbReference type="SUPFAM" id="SSF47384">
    <property type="entry name" value="Homodimeric domain of signal transducing histidine kinase"/>
    <property type="match status" value="1"/>
</dbReference>
<dbReference type="Gene3D" id="1.10.287.130">
    <property type="match status" value="1"/>
</dbReference>
<dbReference type="FunFam" id="1.10.287.130:FF:000002">
    <property type="entry name" value="Two-component osmosensing histidine kinase"/>
    <property type="match status" value="1"/>
</dbReference>
<comment type="subunit">
    <text evidence="9">At low DSF concentrations, interacts with RpfF.</text>
</comment>
<dbReference type="CDD" id="cd17546">
    <property type="entry name" value="REC_hyHK_CKI1_RcsC-like"/>
    <property type="match status" value="2"/>
</dbReference>
<dbReference type="SMART" id="SM00086">
    <property type="entry name" value="PAC"/>
    <property type="match status" value="4"/>
</dbReference>
<dbReference type="InterPro" id="IPR011006">
    <property type="entry name" value="CheY-like_superfamily"/>
</dbReference>
<dbReference type="SMART" id="SM00388">
    <property type="entry name" value="HisKA"/>
    <property type="match status" value="1"/>
</dbReference>
<feature type="domain" description="PAC" evidence="15">
    <location>
        <begin position="366"/>
        <end position="418"/>
    </location>
</feature>
<dbReference type="CDD" id="cd00082">
    <property type="entry name" value="HisKA"/>
    <property type="match status" value="1"/>
</dbReference>
<evidence type="ECO:0000256" key="6">
    <source>
        <dbReference type="ARBA" id="ARBA00022777"/>
    </source>
</evidence>
<dbReference type="CDD" id="cd00130">
    <property type="entry name" value="PAS"/>
    <property type="match status" value="3"/>
</dbReference>
<dbReference type="GO" id="GO:0000155">
    <property type="term" value="F:phosphorelay sensor kinase activity"/>
    <property type="evidence" value="ECO:0007669"/>
    <property type="project" value="InterPro"/>
</dbReference>
<dbReference type="InterPro" id="IPR000700">
    <property type="entry name" value="PAS-assoc_C"/>
</dbReference>
<dbReference type="Gene3D" id="3.30.565.10">
    <property type="entry name" value="Histidine kinase-like ATPase, C-terminal domain"/>
    <property type="match status" value="1"/>
</dbReference>
<dbReference type="PROSITE" id="PS50109">
    <property type="entry name" value="HIS_KIN"/>
    <property type="match status" value="1"/>
</dbReference>
<evidence type="ECO:0000256" key="5">
    <source>
        <dbReference type="ARBA" id="ARBA00022741"/>
    </source>
</evidence>
<dbReference type="InterPro" id="IPR001789">
    <property type="entry name" value="Sig_transdc_resp-reg_receiver"/>
</dbReference>
<comment type="catalytic activity">
    <reaction evidence="1">
        <text>ATP + protein L-histidine = ADP + protein N-phospho-L-histidine.</text>
        <dbReference type="EC" id="2.7.13.3"/>
    </reaction>
</comment>
<feature type="domain" description="PAS" evidence="14">
    <location>
        <begin position="277"/>
        <end position="323"/>
    </location>
</feature>
<dbReference type="Gene3D" id="3.30.450.20">
    <property type="entry name" value="PAS domain"/>
    <property type="match status" value="4"/>
</dbReference>
<evidence type="ECO:0000256" key="4">
    <source>
        <dbReference type="ARBA" id="ARBA00022679"/>
    </source>
</evidence>
<dbReference type="SUPFAM" id="SSF55874">
    <property type="entry name" value="ATPase domain of HSP90 chaperone/DNA topoisomerase II/histidine kinase"/>
    <property type="match status" value="1"/>
</dbReference>
<dbReference type="SMART" id="SM00387">
    <property type="entry name" value="HATPase_c"/>
    <property type="match status" value="1"/>
</dbReference>
<evidence type="ECO:0000256" key="3">
    <source>
        <dbReference type="ARBA" id="ARBA00022553"/>
    </source>
</evidence>
<proteinExistence type="predicted"/>
<dbReference type="PRINTS" id="PR00344">
    <property type="entry name" value="BCTRLSENSOR"/>
</dbReference>
<dbReference type="InterPro" id="IPR036890">
    <property type="entry name" value="HATPase_C_sf"/>
</dbReference>
<dbReference type="FunFam" id="3.30.565.10:FF:000010">
    <property type="entry name" value="Sensor histidine kinase RcsC"/>
    <property type="match status" value="1"/>
</dbReference>
<accession>A0A7C4AQY4</accession>
<keyword evidence="3 11" id="KW-0597">Phosphoprotein</keyword>
<keyword evidence="7" id="KW-0067">ATP-binding</keyword>
<dbReference type="Pfam" id="PF02518">
    <property type="entry name" value="HATPase_c"/>
    <property type="match status" value="1"/>
</dbReference>
<dbReference type="InterPro" id="IPR003661">
    <property type="entry name" value="HisK_dim/P_dom"/>
</dbReference>
<dbReference type="NCBIfam" id="TIGR00229">
    <property type="entry name" value="sensory_box"/>
    <property type="match status" value="4"/>
</dbReference>
<dbReference type="EMBL" id="DTGT01000103">
    <property type="protein sequence ID" value="HGH60279.1"/>
    <property type="molecule type" value="Genomic_DNA"/>
</dbReference>
<evidence type="ECO:0000256" key="2">
    <source>
        <dbReference type="ARBA" id="ARBA00012438"/>
    </source>
</evidence>
<sequence>MTEEVLQLHAELENLYHNQAKELRSSEERYRSLVENSSEGIYRSSWTGKFIEANSAMANILGYDSVSDLLETVTDLAVQLYVNPEDRKRLLDLLQVHGRVNNFEVLCRKKDGTHVWISLNSRLVRDADGNISHIEGIFQDITARKEAERKLSDALEFVQNILATSPAGIVTYSSEGDFISANGAAENILAKIKDFSLRANFRESHFWKESGLLSEAHRVIAEKSLGRTEIRVTDAEGDDLWLDCRLASFQTGSGCHLLLTVLDITDQKRTERALAEALSQLEGLLQAATQVSIIATDTNGIIRVFNSGSERMLGYSAEEIVNKETPARFHLASEMREHAAYLSQKFGKRITDLQSLSYMAKKGGYEEREWTYVTKEGRHLTVNLAVTAVKNQAGDVAGFLGVAQDITERKRAEEELRKANRFQERLLETALTAIFLVNCDRVITDVNEEFCRITGYSREELVGSPCMIFADQPCKEKCGLFNGLSGEDHVWRKQCTIMSKQGVKLTVLKNAALMKDDQGEIIGGIESFVDVTELIEARIAAENASKAKSEFLANMSHEIRTPMNGIMGMTELALNTELTEEQYEYLSAVKTSAESLLNLINDILDFSKIEAGKLEIVPINFALRYCIDTTLKSLAVTAQNKGLELACHIPTDIPDGLVGDPGRLRQVLINLVGNAIKFTSIGEVVVRVAMVEQKEDDILLEFSVSDTGIGIPPEKQKRIFEAFEQVDGSTTRFYGGTGLGLAIASRLVELMGGAIWVESAPGKGSTFRFTARFGIQRETETLTIPSVTPELTGLRAIVVDDNATNRTILVEMLASWGIKTSETDSAQAAIDAIKKAQQEGNPYSLALIDYMMPQMDGFQLAHVIREDPSLADLTIIMLTSVGERGHAKKCKDSGIAAYLVKPVSRQELFDALTLSLGKGDTAQSRRPLLTRHSIRESRKRLTILLAEDNPVNRKLAVKMLENMGHTVKTAFNGREAVEAFESHHFDLILMDIQMPDMDGLQATHIIREKEKTLGTKVPIIAMTAHALAGDRERFLAAGMDGYISKPITAKELYEAVEKSGKDLGKLMQPL</sequence>
<feature type="modified residue" description="4-aspartylphosphate" evidence="11">
    <location>
        <position position="991"/>
    </location>
</feature>
<dbReference type="CDD" id="cd16922">
    <property type="entry name" value="HATPase_EvgS-ArcB-TorS-like"/>
    <property type="match status" value="1"/>
</dbReference>
<dbReference type="PANTHER" id="PTHR45339">
    <property type="entry name" value="HYBRID SIGNAL TRANSDUCTION HISTIDINE KINASE J"/>
    <property type="match status" value="1"/>
</dbReference>
<dbReference type="SMART" id="SM00091">
    <property type="entry name" value="PAS"/>
    <property type="match status" value="4"/>
</dbReference>
<evidence type="ECO:0000256" key="8">
    <source>
        <dbReference type="ARBA" id="ARBA00023012"/>
    </source>
</evidence>
<dbReference type="SUPFAM" id="SSF52172">
    <property type="entry name" value="CheY-like"/>
    <property type="match status" value="2"/>
</dbReference>
<dbReference type="Pfam" id="PF13188">
    <property type="entry name" value="PAS_8"/>
    <property type="match status" value="1"/>
</dbReference>
<dbReference type="InterPro" id="IPR036097">
    <property type="entry name" value="HisK_dim/P_sf"/>
</dbReference>
<organism evidence="16">
    <name type="scientific">Desulfomonile tiedjei</name>
    <dbReference type="NCBI Taxonomy" id="2358"/>
    <lineage>
        <taxon>Bacteria</taxon>
        <taxon>Pseudomonadati</taxon>
        <taxon>Thermodesulfobacteriota</taxon>
        <taxon>Desulfomonilia</taxon>
        <taxon>Desulfomonilales</taxon>
        <taxon>Desulfomonilaceae</taxon>
        <taxon>Desulfomonile</taxon>
    </lineage>
</organism>
<keyword evidence="6" id="KW-0418">Kinase</keyword>
<feature type="domain" description="PAS" evidence="14">
    <location>
        <begin position="26"/>
        <end position="95"/>
    </location>
</feature>
<evidence type="ECO:0000256" key="10">
    <source>
        <dbReference type="ARBA" id="ARBA00068150"/>
    </source>
</evidence>
<dbReference type="Pfam" id="PF00512">
    <property type="entry name" value="HisKA"/>
    <property type="match status" value="1"/>
</dbReference>
<dbReference type="Gene3D" id="3.40.50.2300">
    <property type="match status" value="2"/>
</dbReference>
<comment type="caution">
    <text evidence="16">The sequence shown here is derived from an EMBL/GenBank/DDBJ whole genome shotgun (WGS) entry which is preliminary data.</text>
</comment>
<evidence type="ECO:0000256" key="1">
    <source>
        <dbReference type="ARBA" id="ARBA00000085"/>
    </source>
</evidence>
<protein>
    <recommendedName>
        <fullName evidence="10">Sensory/regulatory protein RpfC</fullName>
        <ecNumber evidence="2">2.7.13.3</ecNumber>
    </recommendedName>
</protein>
<evidence type="ECO:0000256" key="11">
    <source>
        <dbReference type="PROSITE-ProRule" id="PRU00169"/>
    </source>
</evidence>
<dbReference type="InterPro" id="IPR005467">
    <property type="entry name" value="His_kinase_dom"/>
</dbReference>
<dbReference type="InterPro" id="IPR035965">
    <property type="entry name" value="PAS-like_dom_sf"/>
</dbReference>
<keyword evidence="8" id="KW-0902">Two-component regulatory system</keyword>
<evidence type="ECO:0000259" key="13">
    <source>
        <dbReference type="PROSITE" id="PS50110"/>
    </source>
</evidence>
<evidence type="ECO:0000256" key="9">
    <source>
        <dbReference type="ARBA" id="ARBA00064003"/>
    </source>
</evidence>
<dbReference type="Pfam" id="PF00072">
    <property type="entry name" value="Response_reg"/>
    <property type="match status" value="2"/>
</dbReference>
<evidence type="ECO:0000259" key="12">
    <source>
        <dbReference type="PROSITE" id="PS50109"/>
    </source>
</evidence>
<dbReference type="GO" id="GO:0005524">
    <property type="term" value="F:ATP binding"/>
    <property type="evidence" value="ECO:0007669"/>
    <property type="project" value="UniProtKB-KW"/>
</dbReference>
<feature type="domain" description="Response regulatory" evidence="13">
    <location>
        <begin position="942"/>
        <end position="1060"/>
    </location>
</feature>
<evidence type="ECO:0000256" key="7">
    <source>
        <dbReference type="ARBA" id="ARBA00022840"/>
    </source>
</evidence>
<feature type="domain" description="PAS" evidence="14">
    <location>
        <begin position="419"/>
        <end position="463"/>
    </location>
</feature>